<dbReference type="InterPro" id="IPR036779">
    <property type="entry name" value="LysM_dom_sf"/>
</dbReference>
<dbReference type="SUPFAM" id="SSF51261">
    <property type="entry name" value="Duplicated hybrid motif"/>
    <property type="match status" value="1"/>
</dbReference>
<dbReference type="PANTHER" id="PTHR21666">
    <property type="entry name" value="PEPTIDASE-RELATED"/>
    <property type="match status" value="1"/>
</dbReference>
<dbReference type="GO" id="GO:0004222">
    <property type="term" value="F:metalloendopeptidase activity"/>
    <property type="evidence" value="ECO:0007669"/>
    <property type="project" value="TreeGrafter"/>
</dbReference>
<dbReference type="InterPro" id="IPR018392">
    <property type="entry name" value="LysM"/>
</dbReference>
<accession>A0A398BD52</accession>
<comment type="caution">
    <text evidence="2">The sequence shown here is derived from an EMBL/GenBank/DDBJ whole genome shotgun (WGS) entry which is preliminary data.</text>
</comment>
<dbReference type="CDD" id="cd12797">
    <property type="entry name" value="M23_peptidase"/>
    <property type="match status" value="1"/>
</dbReference>
<protein>
    <submittedName>
        <fullName evidence="2">LysM peptidoglycan-binding domain-containing protein</fullName>
    </submittedName>
</protein>
<dbReference type="Pfam" id="PF01476">
    <property type="entry name" value="LysM"/>
    <property type="match status" value="2"/>
</dbReference>
<keyword evidence="3" id="KW-1185">Reference proteome</keyword>
<dbReference type="Pfam" id="PF01551">
    <property type="entry name" value="Peptidase_M23"/>
    <property type="match status" value="1"/>
</dbReference>
<dbReference type="Gene3D" id="3.10.350.10">
    <property type="entry name" value="LysM domain"/>
    <property type="match status" value="2"/>
</dbReference>
<evidence type="ECO:0000313" key="3">
    <source>
        <dbReference type="Proteomes" id="UP000265816"/>
    </source>
</evidence>
<dbReference type="InterPro" id="IPR050570">
    <property type="entry name" value="Cell_wall_metabolism_enzyme"/>
</dbReference>
<dbReference type="EMBL" id="QWVT01000010">
    <property type="protein sequence ID" value="RID87331.1"/>
    <property type="molecule type" value="Genomic_DNA"/>
</dbReference>
<proteinExistence type="predicted"/>
<dbReference type="SMART" id="SM00257">
    <property type="entry name" value="LysM"/>
    <property type="match status" value="2"/>
</dbReference>
<evidence type="ECO:0000313" key="2">
    <source>
        <dbReference type="EMBL" id="RID87331.1"/>
    </source>
</evidence>
<evidence type="ECO:0000259" key="1">
    <source>
        <dbReference type="PROSITE" id="PS51782"/>
    </source>
</evidence>
<dbReference type="Gene3D" id="2.70.70.10">
    <property type="entry name" value="Glucose Permease (Domain IIA)"/>
    <property type="match status" value="1"/>
</dbReference>
<dbReference type="AlphaFoldDB" id="A0A398BD52"/>
<dbReference type="PROSITE" id="PS51782">
    <property type="entry name" value="LYSM"/>
    <property type="match status" value="2"/>
</dbReference>
<name>A0A398BD52_9BACI</name>
<feature type="domain" description="LysM" evidence="1">
    <location>
        <begin position="206"/>
        <end position="249"/>
    </location>
</feature>
<reference evidence="2 3" key="1">
    <citation type="submission" date="2018-08" db="EMBL/GenBank/DDBJ databases">
        <title>Bacillus jemisoniae sp. nov., Bacillus chryseoplanitiae sp. nov., Bacillus resnikiae sp. nov., and Bacillus frankliniae sp. nov., isolated from Viking spacecraft and associated surfaces.</title>
        <authorList>
            <person name="Seuylemezian A."/>
            <person name="Vaishampayan P."/>
        </authorList>
    </citation>
    <scope>NUCLEOTIDE SEQUENCE [LARGE SCALE GENOMIC DNA]</scope>
    <source>
        <strain evidence="2 3">JJ-247</strain>
    </source>
</reference>
<dbReference type="SUPFAM" id="SSF54106">
    <property type="entry name" value="LysM domain"/>
    <property type="match status" value="2"/>
</dbReference>
<dbReference type="PANTHER" id="PTHR21666:SF270">
    <property type="entry name" value="MUREIN HYDROLASE ACTIVATOR ENVC"/>
    <property type="match status" value="1"/>
</dbReference>
<dbReference type="OrthoDB" id="9805070at2"/>
<organism evidence="2 3">
    <name type="scientific">Mesobacillus zeae</name>
    <dbReference type="NCBI Taxonomy" id="1917180"/>
    <lineage>
        <taxon>Bacteria</taxon>
        <taxon>Bacillati</taxon>
        <taxon>Bacillota</taxon>
        <taxon>Bacilli</taxon>
        <taxon>Bacillales</taxon>
        <taxon>Bacillaceae</taxon>
        <taxon>Mesobacillus</taxon>
    </lineage>
</organism>
<dbReference type="RefSeq" id="WP_119111841.1">
    <property type="nucleotide sequence ID" value="NZ_CBCSEO010000009.1"/>
</dbReference>
<dbReference type="InterPro" id="IPR011055">
    <property type="entry name" value="Dup_hybrid_motif"/>
</dbReference>
<dbReference type="InterPro" id="IPR016047">
    <property type="entry name" value="M23ase_b-sheet_dom"/>
</dbReference>
<sequence length="300" mass="32449">MRDYIRRILIAVLMGLCVSLLFLGGKHPEASTIPNPGKADHWIWPATGKVTDIYGTRGGKHKGIDIAGPLNNEVLAVDAGTVTKSYFSDSYGNVVFIKHDNGFETVYAHLEHRIAMEGQRVVQGGAIGRMGSTGDSSGVHLHFEVHHDKWTVNKENAVDPVAALGEVMEGQAVVAKTEGKGRAMEAAGNPIKHGADKPVAIETNANVHTVGHGETLWSIAQKYQTTVNELSVLNGIKENQIIVGQQLKLNSHSGGKQYMVTKGETLYSISRKTDTSVDRIKELNNLSGDSIKPDQVLIVK</sequence>
<gene>
    <name evidence="2" type="ORF">D1970_05240</name>
</gene>
<dbReference type="CDD" id="cd00118">
    <property type="entry name" value="LysM"/>
    <property type="match status" value="2"/>
</dbReference>
<dbReference type="Proteomes" id="UP000265816">
    <property type="component" value="Unassembled WGS sequence"/>
</dbReference>
<feature type="domain" description="LysM" evidence="1">
    <location>
        <begin position="256"/>
        <end position="299"/>
    </location>
</feature>